<dbReference type="GO" id="GO:0032259">
    <property type="term" value="P:methylation"/>
    <property type="evidence" value="ECO:0007669"/>
    <property type="project" value="UniProtKB-KW"/>
</dbReference>
<proteinExistence type="inferred from homology"/>
<evidence type="ECO:0000256" key="9">
    <source>
        <dbReference type="ARBA" id="ARBA00029821"/>
    </source>
</evidence>
<dbReference type="GO" id="GO:0005634">
    <property type="term" value="C:nucleus"/>
    <property type="evidence" value="ECO:0007669"/>
    <property type="project" value="UniProtKB-SubCell"/>
</dbReference>
<dbReference type="Proteomes" id="UP000078561">
    <property type="component" value="Unassembled WGS sequence"/>
</dbReference>
<sequence length="488" mass="55345">MSIRNKLYLLSESDQKDKLLTMPFGLKKQSSSTTITPARLPTSSPHLTNKVNGVNKADPPNLKRRLSSSTCSASSPSSITPVKTTVTTTAPTKKPKPMKCITHSELMVKAIKSKYRPFFTQTNDETDDSPRSSPLKDDYVLTLEYPGTGEYENFLLLKPIKLNARQDDIEEDNDEYHPVNDIYQTAFWIHDCYLTPAQQARLGDGSHGIMRNLTKYRNRRNGPRFAHAVDEFNKVIREFKAAGEIARNAKQLGHPSYDLTCHILYQVYSRTVAHQADALNNYQAFSNYVYGEINASLVNEFITKTNMTSKSVFMDLGCGIGNVVLQVAAQTGCESYGIEIMETPCKMAKRQLKEYATRMKAWSLPTGKVHFRHGDFLDTAANDMYTTMKRADVLLVNNYAFDATTNHSLAQMFLDLKEGTKIISLKSFVPKHHKINQRTLDMPESILKVEEFEYYSEAVSWTNNSGMYYLATVDRSRLKPFYDALYPK</sequence>
<dbReference type="InterPro" id="IPR025789">
    <property type="entry name" value="DOT1_dom"/>
</dbReference>
<comment type="catalytic activity">
    <reaction evidence="10 12">
        <text>L-lysyl(79)-[histone H3] + 3 S-adenosyl-L-methionine = N(6),N(6),N(6)-trimethyl-L-lysyl(79)-[histone H3] + 3 S-adenosyl-L-homocysteine + 3 H(+)</text>
        <dbReference type="Rhea" id="RHEA:60328"/>
        <dbReference type="Rhea" id="RHEA-COMP:15549"/>
        <dbReference type="Rhea" id="RHEA-COMP:15552"/>
        <dbReference type="ChEBI" id="CHEBI:15378"/>
        <dbReference type="ChEBI" id="CHEBI:29969"/>
        <dbReference type="ChEBI" id="CHEBI:57856"/>
        <dbReference type="ChEBI" id="CHEBI:59789"/>
        <dbReference type="ChEBI" id="CHEBI:61961"/>
        <dbReference type="EC" id="2.1.1.360"/>
    </reaction>
</comment>
<dbReference type="SUPFAM" id="SSF53335">
    <property type="entry name" value="S-adenosyl-L-methionine-dependent methyltransferases"/>
    <property type="match status" value="1"/>
</dbReference>
<feature type="compositionally biased region" description="Polar residues" evidence="13">
    <location>
        <begin position="30"/>
        <end position="52"/>
    </location>
</feature>
<evidence type="ECO:0000259" key="14">
    <source>
        <dbReference type="PROSITE" id="PS51569"/>
    </source>
</evidence>
<evidence type="ECO:0000256" key="12">
    <source>
        <dbReference type="RuleBase" id="RU271113"/>
    </source>
</evidence>
<comment type="similarity">
    <text evidence="12">Belongs to the class I-like SAM-binding methyltransferase superfamily. DOT1 family.</text>
</comment>
<evidence type="ECO:0000313" key="15">
    <source>
        <dbReference type="EMBL" id="SAM02019.1"/>
    </source>
</evidence>
<feature type="region of interest" description="Disordered" evidence="13">
    <location>
        <begin position="30"/>
        <end position="97"/>
    </location>
</feature>
<comment type="subcellular location">
    <subcellularLocation>
        <location evidence="1 12">Nucleus</location>
    </subcellularLocation>
</comment>
<dbReference type="GO" id="GO:0031509">
    <property type="term" value="P:subtelomeric heterochromatin formation"/>
    <property type="evidence" value="ECO:0007669"/>
    <property type="project" value="InterPro"/>
</dbReference>
<keyword evidence="6 11" id="KW-0949">S-adenosyl-L-methionine</keyword>
<accession>A0A163M7B5</accession>
<dbReference type="OMA" id="RVETCEY"/>
<dbReference type="PANTHER" id="PTHR21451:SF0">
    <property type="entry name" value="HISTONE-LYSINE N-METHYLTRANSFERASE, H3 LYSINE-79 SPECIFIC"/>
    <property type="match status" value="1"/>
</dbReference>
<dbReference type="Gene3D" id="1.10.260.170">
    <property type="match status" value="1"/>
</dbReference>
<evidence type="ECO:0000313" key="16">
    <source>
        <dbReference type="Proteomes" id="UP000078561"/>
    </source>
</evidence>
<feature type="domain" description="DOT1" evidence="14">
    <location>
        <begin position="158"/>
        <end position="486"/>
    </location>
</feature>
<dbReference type="GO" id="GO:0000077">
    <property type="term" value="P:DNA damage checkpoint signaling"/>
    <property type="evidence" value="ECO:0007669"/>
    <property type="project" value="InterPro"/>
</dbReference>
<dbReference type="FunFam" id="3.40.50.150:FF:000033">
    <property type="entry name" value="Histone-lysine N-methyltransferase, H3 lysine-79 specific"/>
    <property type="match status" value="1"/>
</dbReference>
<dbReference type="STRING" id="4829.A0A163M7B5"/>
<evidence type="ECO:0000256" key="13">
    <source>
        <dbReference type="SAM" id="MobiDB-lite"/>
    </source>
</evidence>
<evidence type="ECO:0000256" key="2">
    <source>
        <dbReference type="ARBA" id="ARBA00012190"/>
    </source>
</evidence>
<feature type="binding site" evidence="11">
    <location>
        <begin position="375"/>
        <end position="376"/>
    </location>
    <ligand>
        <name>S-adenosyl-L-methionine</name>
        <dbReference type="ChEBI" id="CHEBI:59789"/>
    </ligand>
</feature>
<dbReference type="CDD" id="cd02440">
    <property type="entry name" value="AdoMet_MTases"/>
    <property type="match status" value="1"/>
</dbReference>
<feature type="compositionally biased region" description="Low complexity" evidence="13">
    <location>
        <begin position="67"/>
        <end position="92"/>
    </location>
</feature>
<keyword evidence="16" id="KW-1185">Reference proteome</keyword>
<organism evidence="15">
    <name type="scientific">Absidia glauca</name>
    <name type="common">Pin mould</name>
    <dbReference type="NCBI Taxonomy" id="4829"/>
    <lineage>
        <taxon>Eukaryota</taxon>
        <taxon>Fungi</taxon>
        <taxon>Fungi incertae sedis</taxon>
        <taxon>Mucoromycota</taxon>
        <taxon>Mucoromycotina</taxon>
        <taxon>Mucoromycetes</taxon>
        <taxon>Mucorales</taxon>
        <taxon>Cunninghamellaceae</taxon>
        <taxon>Absidia</taxon>
    </lineage>
</organism>
<evidence type="ECO:0000256" key="3">
    <source>
        <dbReference type="ARBA" id="ARBA00020987"/>
    </source>
</evidence>
<dbReference type="GO" id="GO:0000781">
    <property type="term" value="C:chromosome, telomeric region"/>
    <property type="evidence" value="ECO:0007669"/>
    <property type="project" value="GOC"/>
</dbReference>
<protein>
    <recommendedName>
        <fullName evidence="3 12">Histone-lysine N-methyltransferase, H3 lysine-79 specific</fullName>
        <ecNumber evidence="2 12">2.1.1.360</ecNumber>
    </recommendedName>
    <alternativeName>
        <fullName evidence="9 12">Histone H3-K79 methyltransferase</fullName>
    </alternativeName>
</protein>
<dbReference type="InterPro" id="IPR029063">
    <property type="entry name" value="SAM-dependent_MTases_sf"/>
</dbReference>
<dbReference type="GO" id="GO:0000786">
    <property type="term" value="C:nucleosome"/>
    <property type="evidence" value="ECO:0007669"/>
    <property type="project" value="InterPro"/>
</dbReference>
<feature type="binding site" evidence="11">
    <location>
        <position position="339"/>
    </location>
    <ligand>
        <name>S-adenosyl-L-methionine</name>
        <dbReference type="ChEBI" id="CHEBI:59789"/>
    </ligand>
</feature>
<evidence type="ECO:0000256" key="6">
    <source>
        <dbReference type="ARBA" id="ARBA00022691"/>
    </source>
</evidence>
<evidence type="ECO:0000256" key="8">
    <source>
        <dbReference type="ARBA" id="ARBA00023242"/>
    </source>
</evidence>
<comment type="miscellaneous">
    <text evidence="12">In contrast to other lysine histone methyltransferases, it does not contain a SET domain, suggesting the existence of another mechanism for methylation of lysine residues of histones.</text>
</comment>
<comment type="function">
    <text evidence="12">Histone methyltransferase that specifically trimethylates histone H3 to form H3K79me3. This methylation is required for telomere silencing and for the pachytene checkpoint during the meiotic cell cycle by allowing the recruitment of RAD9 to double strand breaks. Nucleosomes are preferred as substrate compared to free histone.</text>
</comment>
<keyword evidence="5 12" id="KW-0808">Transferase</keyword>
<dbReference type="GO" id="GO:0042393">
    <property type="term" value="F:histone binding"/>
    <property type="evidence" value="ECO:0007669"/>
    <property type="project" value="InterPro"/>
</dbReference>
<name>A0A163M7B5_ABSGL</name>
<keyword evidence="4 12" id="KW-0489">Methyltransferase</keyword>
<dbReference type="OrthoDB" id="443402at2759"/>
<evidence type="ECO:0000256" key="11">
    <source>
        <dbReference type="PIRSR" id="PIRSR017570-1"/>
    </source>
</evidence>
<evidence type="ECO:0000256" key="4">
    <source>
        <dbReference type="ARBA" id="ARBA00022603"/>
    </source>
</evidence>
<dbReference type="InParanoid" id="A0A163M7B5"/>
<feature type="binding site" evidence="11">
    <location>
        <begin position="313"/>
        <end position="322"/>
    </location>
    <ligand>
        <name>S-adenosyl-L-methionine</name>
        <dbReference type="ChEBI" id="CHEBI:59789"/>
    </ligand>
</feature>
<dbReference type="EMBL" id="LT553646">
    <property type="protein sequence ID" value="SAM02019.1"/>
    <property type="molecule type" value="Genomic_DNA"/>
</dbReference>
<evidence type="ECO:0000256" key="7">
    <source>
        <dbReference type="ARBA" id="ARBA00022853"/>
    </source>
</evidence>
<dbReference type="InterPro" id="IPR030445">
    <property type="entry name" value="H3-K79_meTrfase"/>
</dbReference>
<evidence type="ECO:0000256" key="5">
    <source>
        <dbReference type="ARBA" id="ARBA00022679"/>
    </source>
</evidence>
<dbReference type="Gene3D" id="3.40.50.150">
    <property type="entry name" value="Vaccinia Virus protein VP39"/>
    <property type="match status" value="1"/>
</dbReference>
<evidence type="ECO:0000256" key="1">
    <source>
        <dbReference type="ARBA" id="ARBA00004123"/>
    </source>
</evidence>
<dbReference type="GO" id="GO:0140956">
    <property type="term" value="F:histone H3K79 trimethyltransferase activity"/>
    <property type="evidence" value="ECO:0007669"/>
    <property type="project" value="UniProtKB-EC"/>
</dbReference>
<dbReference type="AlphaFoldDB" id="A0A163M7B5"/>
<dbReference type="PANTHER" id="PTHR21451">
    <property type="entry name" value="HISTONE H3 METHYLTRANSFERASE"/>
    <property type="match status" value="1"/>
</dbReference>
<dbReference type="PROSITE" id="PS51569">
    <property type="entry name" value="DOT1"/>
    <property type="match status" value="1"/>
</dbReference>
<reference evidence="15" key="1">
    <citation type="submission" date="2016-04" db="EMBL/GenBank/DDBJ databases">
        <authorList>
            <person name="Evans L.H."/>
            <person name="Alamgir A."/>
            <person name="Owens N."/>
            <person name="Weber N.D."/>
            <person name="Virtaneva K."/>
            <person name="Barbian K."/>
            <person name="Babar A."/>
            <person name="Rosenke K."/>
        </authorList>
    </citation>
    <scope>NUCLEOTIDE SEQUENCE [LARGE SCALE GENOMIC DNA]</scope>
    <source>
        <strain evidence="15">CBS 101.48</strain>
    </source>
</reference>
<gene>
    <name evidence="15" type="primary">ABSGL_07776.1 scaffold 9133</name>
</gene>
<keyword evidence="7 12" id="KW-0156">Chromatin regulator</keyword>
<dbReference type="GO" id="GO:0006281">
    <property type="term" value="P:DNA repair"/>
    <property type="evidence" value="ECO:0007669"/>
    <property type="project" value="InterPro"/>
</dbReference>
<keyword evidence="8 12" id="KW-0539">Nucleus</keyword>
<dbReference type="Pfam" id="PF08123">
    <property type="entry name" value="DOT1"/>
    <property type="match status" value="1"/>
</dbReference>
<evidence type="ECO:0000256" key="10">
    <source>
        <dbReference type="ARBA" id="ARBA00047770"/>
    </source>
</evidence>
<dbReference type="EC" id="2.1.1.360" evidence="2 12"/>